<comment type="caution">
    <text evidence="1">The sequence shown here is derived from an EMBL/GenBank/DDBJ whole genome shotgun (WGS) entry which is preliminary data.</text>
</comment>
<dbReference type="RefSeq" id="WP_211347714.1">
    <property type="nucleotide sequence ID" value="NZ_JBHTGS010000001.1"/>
</dbReference>
<dbReference type="Proteomes" id="UP000317043">
    <property type="component" value="Unassembled WGS sequence"/>
</dbReference>
<gene>
    <name evidence="1" type="ORF">FB566_3129</name>
</gene>
<name>A0A543AYH2_9ACTN</name>
<protein>
    <submittedName>
        <fullName evidence="1">Uncharacterized protein</fullName>
    </submittedName>
</protein>
<keyword evidence="2" id="KW-1185">Reference proteome</keyword>
<dbReference type="EMBL" id="VFOW01000001">
    <property type="protein sequence ID" value="TQL77570.1"/>
    <property type="molecule type" value="Genomic_DNA"/>
</dbReference>
<proteinExistence type="predicted"/>
<dbReference type="InParanoid" id="A0A543AYH2"/>
<organism evidence="1 2">
    <name type="scientific">Stackebrandtia endophytica</name>
    <dbReference type="NCBI Taxonomy" id="1496996"/>
    <lineage>
        <taxon>Bacteria</taxon>
        <taxon>Bacillati</taxon>
        <taxon>Actinomycetota</taxon>
        <taxon>Actinomycetes</taxon>
        <taxon>Glycomycetales</taxon>
        <taxon>Glycomycetaceae</taxon>
        <taxon>Stackebrandtia</taxon>
    </lineage>
</organism>
<accession>A0A543AYH2</accession>
<dbReference type="AlphaFoldDB" id="A0A543AYH2"/>
<evidence type="ECO:0000313" key="1">
    <source>
        <dbReference type="EMBL" id="TQL77570.1"/>
    </source>
</evidence>
<reference evidence="1 2" key="1">
    <citation type="submission" date="2019-06" db="EMBL/GenBank/DDBJ databases">
        <title>Sequencing the genomes of 1000 actinobacteria strains.</title>
        <authorList>
            <person name="Klenk H.-P."/>
        </authorList>
    </citation>
    <scope>NUCLEOTIDE SEQUENCE [LARGE SCALE GENOMIC DNA]</scope>
    <source>
        <strain evidence="1 2">DSM 45928</strain>
    </source>
</reference>
<evidence type="ECO:0000313" key="2">
    <source>
        <dbReference type="Proteomes" id="UP000317043"/>
    </source>
</evidence>
<sequence>MGDNGNSLGEPLPASTDFVELHKNIAFHGTEDGVDKIMDRFSRTLLSAAAESGLATITLSRHVPSFRRSIHCDDEVVMLAHCLRPDGQLSGDHLLLLTRRRLVVTKQSRVLNRVRVEVDSELSGLGDVRWSADPGTPGVELAFNTGDVRQRFWIDAQHGKQVWRLDALLAKLFRRPSVSLATLTSPTRGCFLWGGVRLYLTHSHRSVIGHPSWMAG</sequence>